<name>A0ABS4PXK3_9PSEU</name>
<dbReference type="GO" id="GO:0016301">
    <property type="term" value="F:kinase activity"/>
    <property type="evidence" value="ECO:0007669"/>
    <property type="project" value="UniProtKB-KW"/>
</dbReference>
<keyword evidence="6" id="KW-0418">Kinase</keyword>
<evidence type="ECO:0000259" key="5">
    <source>
        <dbReference type="Pfam" id="PF03109"/>
    </source>
</evidence>
<comment type="similarity">
    <text evidence="1">Belongs to the protein kinase superfamily. ADCK protein kinase family.</text>
</comment>
<accession>A0ABS4PXK3</accession>
<proteinExistence type="inferred from homology"/>
<dbReference type="SUPFAM" id="SSF56112">
    <property type="entry name" value="Protein kinase-like (PK-like)"/>
    <property type="match status" value="1"/>
</dbReference>
<feature type="domain" description="ABC1 atypical kinase-like" evidence="5">
    <location>
        <begin position="90"/>
        <end position="334"/>
    </location>
</feature>
<reference evidence="6 7" key="1">
    <citation type="submission" date="2021-03" db="EMBL/GenBank/DDBJ databases">
        <title>Sequencing the genomes of 1000 actinobacteria strains.</title>
        <authorList>
            <person name="Klenk H.-P."/>
        </authorList>
    </citation>
    <scope>NUCLEOTIDE SEQUENCE [LARGE SCALE GENOMIC DNA]</scope>
    <source>
        <strain evidence="6 7">DSM 45510</strain>
    </source>
</reference>
<dbReference type="PANTHER" id="PTHR43851:SF3">
    <property type="entry name" value="COENZYME Q8"/>
    <property type="match status" value="1"/>
</dbReference>
<evidence type="ECO:0000256" key="4">
    <source>
        <dbReference type="ARBA" id="ARBA00022840"/>
    </source>
</evidence>
<dbReference type="EMBL" id="JAGGMS010000001">
    <property type="protein sequence ID" value="MBP2183605.1"/>
    <property type="molecule type" value="Genomic_DNA"/>
</dbReference>
<evidence type="ECO:0000313" key="7">
    <source>
        <dbReference type="Proteomes" id="UP000741013"/>
    </source>
</evidence>
<dbReference type="Proteomes" id="UP000741013">
    <property type="component" value="Unassembled WGS sequence"/>
</dbReference>
<dbReference type="PANTHER" id="PTHR43851">
    <property type="match status" value="1"/>
</dbReference>
<protein>
    <submittedName>
        <fullName evidence="6">Unusual protein kinase regulating ubiquinone biosynthesis (AarF/ABC1/UbiB family)</fullName>
    </submittedName>
</protein>
<evidence type="ECO:0000256" key="3">
    <source>
        <dbReference type="ARBA" id="ARBA00022741"/>
    </source>
</evidence>
<dbReference type="InterPro" id="IPR034646">
    <property type="entry name" value="ADCK3_dom"/>
</dbReference>
<gene>
    <name evidence="6" type="ORF">JOM49_005131</name>
</gene>
<organism evidence="6 7">
    <name type="scientific">Amycolatopsis magusensis</name>
    <dbReference type="NCBI Taxonomy" id="882444"/>
    <lineage>
        <taxon>Bacteria</taxon>
        <taxon>Bacillati</taxon>
        <taxon>Actinomycetota</taxon>
        <taxon>Actinomycetes</taxon>
        <taxon>Pseudonocardiales</taxon>
        <taxon>Pseudonocardiaceae</taxon>
        <taxon>Amycolatopsis</taxon>
    </lineage>
</organism>
<dbReference type="InterPro" id="IPR051409">
    <property type="entry name" value="Atypical_kinase_ADCK"/>
</dbReference>
<sequence length="457" mass="48996">MSGTEEPVPTGRLRRALPLAALTGRTAGGAVVAALQGRQRRDAARERAAGRYADLLGKSRGVLMKAGQMLSFMSLDPEGSDESVQAAFRRLQSGAPAMPWAEASAVLESELGGPVERFFAEFGTEPLAAASIGQVHRARLADGRPVAVKVQYPGIAEAVRADLANVELLTAFLRVRGVLSRGMPTVDTRALLEEIGGRIGEEVDYRAEAANQRRFAEAYAGHPFLRVPAVLGELSTGRVLTTELAEGRSWTEAAGCPQHLRDRWGEAIFRFLWGSLRELGVAYADPHPGNYLFHDDGSVTFLDFGCVKEFTPDRLAQITALQRAGAEGDADGVWRASLALGSLRETGGPSPAELHDWMSAQFRPLTGEQPFTYTREHAATVNRRMFSPFGPYGAVLKKLTMPPHTLFHSRMDAGITAILGALEATADWAAILAELDGLGPPATELGAQAAGFRAGRA</sequence>
<evidence type="ECO:0000256" key="2">
    <source>
        <dbReference type="ARBA" id="ARBA00022679"/>
    </source>
</evidence>
<keyword evidence="6" id="KW-0830">Ubiquinone</keyword>
<dbReference type="CDD" id="cd13970">
    <property type="entry name" value="ABC1_ADCK3"/>
    <property type="match status" value="1"/>
</dbReference>
<keyword evidence="7" id="KW-1185">Reference proteome</keyword>
<keyword evidence="4" id="KW-0067">ATP-binding</keyword>
<comment type="caution">
    <text evidence="6">The sequence shown here is derived from an EMBL/GenBank/DDBJ whole genome shotgun (WGS) entry which is preliminary data.</text>
</comment>
<dbReference type="Pfam" id="PF03109">
    <property type="entry name" value="ABC1"/>
    <property type="match status" value="1"/>
</dbReference>
<keyword evidence="3" id="KW-0547">Nucleotide-binding</keyword>
<keyword evidence="2" id="KW-0808">Transferase</keyword>
<evidence type="ECO:0000313" key="6">
    <source>
        <dbReference type="EMBL" id="MBP2183605.1"/>
    </source>
</evidence>
<dbReference type="InterPro" id="IPR004147">
    <property type="entry name" value="ABC1_dom"/>
</dbReference>
<dbReference type="InterPro" id="IPR011009">
    <property type="entry name" value="Kinase-like_dom_sf"/>
</dbReference>
<evidence type="ECO:0000256" key="1">
    <source>
        <dbReference type="ARBA" id="ARBA00009670"/>
    </source>
</evidence>
<dbReference type="RefSeq" id="WP_209666759.1">
    <property type="nucleotide sequence ID" value="NZ_JAGGMS010000001.1"/>
</dbReference>